<proteinExistence type="predicted"/>
<comment type="caution">
    <text evidence="1">The sequence shown here is derived from an EMBL/GenBank/DDBJ whole genome shotgun (WGS) entry which is preliminary data.</text>
</comment>
<evidence type="ECO:0000313" key="1">
    <source>
        <dbReference type="EMBL" id="OQV20836.1"/>
    </source>
</evidence>
<reference evidence="2" key="1">
    <citation type="submission" date="2017-01" db="EMBL/GenBank/DDBJ databases">
        <title>Comparative genomics of anhydrobiosis in the tardigrade Hypsibius dujardini.</title>
        <authorList>
            <person name="Yoshida Y."/>
            <person name="Koutsovoulos G."/>
            <person name="Laetsch D."/>
            <person name="Stevens L."/>
            <person name="Kumar S."/>
            <person name="Horikawa D."/>
            <person name="Ishino K."/>
            <person name="Komine S."/>
            <person name="Tomita M."/>
            <person name="Blaxter M."/>
            <person name="Arakawa K."/>
        </authorList>
    </citation>
    <scope>NUCLEOTIDE SEQUENCE [LARGE SCALE GENOMIC DNA]</scope>
    <source>
        <strain evidence="2">Z151</strain>
    </source>
</reference>
<gene>
    <name evidence="1" type="ORF">BV898_05180</name>
</gene>
<name>A0A1W0X040_HYPEX</name>
<dbReference type="Proteomes" id="UP000192578">
    <property type="component" value="Unassembled WGS sequence"/>
</dbReference>
<dbReference type="EMBL" id="MTYJ01000027">
    <property type="protein sequence ID" value="OQV20836.1"/>
    <property type="molecule type" value="Genomic_DNA"/>
</dbReference>
<evidence type="ECO:0000313" key="2">
    <source>
        <dbReference type="Proteomes" id="UP000192578"/>
    </source>
</evidence>
<accession>A0A1W0X040</accession>
<sequence>MDVSNASITSGLAHVSESVALTLGLNGFRKAEESLLLIRNPAKIGFRRVGITMERAMIHTVIVHEELQVLAAVGRMWGQRGGGIPSGTARDRSTYREVSTLEPNADDGFAQFNADLFDTGVCKRIKRSK</sequence>
<protein>
    <submittedName>
        <fullName evidence="1">Uncharacterized protein</fullName>
    </submittedName>
</protein>
<dbReference type="AlphaFoldDB" id="A0A1W0X040"/>
<keyword evidence="2" id="KW-1185">Reference proteome</keyword>
<organism evidence="1 2">
    <name type="scientific">Hypsibius exemplaris</name>
    <name type="common">Freshwater tardigrade</name>
    <dbReference type="NCBI Taxonomy" id="2072580"/>
    <lineage>
        <taxon>Eukaryota</taxon>
        <taxon>Metazoa</taxon>
        <taxon>Ecdysozoa</taxon>
        <taxon>Tardigrada</taxon>
        <taxon>Eutardigrada</taxon>
        <taxon>Parachela</taxon>
        <taxon>Hypsibioidea</taxon>
        <taxon>Hypsibiidae</taxon>
        <taxon>Hypsibius</taxon>
    </lineage>
</organism>